<gene>
    <name evidence="2" type="ORF">So717_05760</name>
</gene>
<comment type="caution">
    <text evidence="2">The sequence shown here is derived from an EMBL/GenBank/DDBJ whole genome shotgun (WGS) entry which is preliminary data.</text>
</comment>
<protein>
    <submittedName>
        <fullName evidence="2">Uncharacterized protein</fullName>
    </submittedName>
</protein>
<dbReference type="AlphaFoldDB" id="A0A640VKI8"/>
<keyword evidence="3" id="KW-1185">Reference proteome</keyword>
<reference evidence="2 3" key="1">
    <citation type="submission" date="2019-12" db="EMBL/GenBank/DDBJ databases">
        <title>Roseobacter cerasinus sp. nov., isolated from seawater around aquaculture.</title>
        <authorList>
            <person name="Muramatsu S."/>
            <person name="Takabe Y."/>
            <person name="Mori K."/>
            <person name="Takaichi S."/>
            <person name="Hanada S."/>
        </authorList>
    </citation>
    <scope>NUCLEOTIDE SEQUENCE [LARGE SCALE GENOMIC DNA]</scope>
    <source>
        <strain evidence="2 3">AI77</strain>
    </source>
</reference>
<sequence length="170" mass="17728">MDAAPVDDRGEPCFKSGAESVKRGETVDMEKEPGPPGHHRQSRLGQMTAGAAFELKADTSMTRMKKILHLGALSAAAALYIASTSDAAAQNARNCAPRDAVVDRLAEGYGESRQSMGLGANNAVVEVFASDETGTWTITVTTPNGLTCLVASGQSYEELAEALPAKGNDA</sequence>
<evidence type="ECO:0000313" key="3">
    <source>
        <dbReference type="Proteomes" id="UP000436522"/>
    </source>
</evidence>
<organism evidence="2 3">
    <name type="scientific">Roseobacter cerasinus</name>
    <dbReference type="NCBI Taxonomy" id="2602289"/>
    <lineage>
        <taxon>Bacteria</taxon>
        <taxon>Pseudomonadati</taxon>
        <taxon>Pseudomonadota</taxon>
        <taxon>Alphaproteobacteria</taxon>
        <taxon>Rhodobacterales</taxon>
        <taxon>Roseobacteraceae</taxon>
        <taxon>Roseobacter</taxon>
    </lineage>
</organism>
<feature type="compositionally biased region" description="Basic and acidic residues" evidence="1">
    <location>
        <begin position="20"/>
        <end position="33"/>
    </location>
</feature>
<feature type="compositionally biased region" description="Basic and acidic residues" evidence="1">
    <location>
        <begin position="1"/>
        <end position="12"/>
    </location>
</feature>
<accession>A0A640VKI8</accession>
<dbReference type="Proteomes" id="UP000436522">
    <property type="component" value="Unassembled WGS sequence"/>
</dbReference>
<proteinExistence type="predicted"/>
<name>A0A640VKI8_9RHOB</name>
<feature type="region of interest" description="Disordered" evidence="1">
    <location>
        <begin position="1"/>
        <end position="42"/>
    </location>
</feature>
<evidence type="ECO:0000313" key="2">
    <source>
        <dbReference type="EMBL" id="GFE48823.1"/>
    </source>
</evidence>
<dbReference type="EMBL" id="BLIV01000001">
    <property type="protein sequence ID" value="GFE48823.1"/>
    <property type="molecule type" value="Genomic_DNA"/>
</dbReference>
<evidence type="ECO:0000256" key="1">
    <source>
        <dbReference type="SAM" id="MobiDB-lite"/>
    </source>
</evidence>